<reference evidence="1 2" key="1">
    <citation type="journal article" date="2018" name="Nat. Ecol. Evol.">
        <title>Pezizomycetes genomes reveal the molecular basis of ectomycorrhizal truffle lifestyle.</title>
        <authorList>
            <person name="Murat C."/>
            <person name="Payen T."/>
            <person name="Noel B."/>
            <person name="Kuo A."/>
            <person name="Morin E."/>
            <person name="Chen J."/>
            <person name="Kohler A."/>
            <person name="Krizsan K."/>
            <person name="Balestrini R."/>
            <person name="Da Silva C."/>
            <person name="Montanini B."/>
            <person name="Hainaut M."/>
            <person name="Levati E."/>
            <person name="Barry K.W."/>
            <person name="Belfiori B."/>
            <person name="Cichocki N."/>
            <person name="Clum A."/>
            <person name="Dockter R.B."/>
            <person name="Fauchery L."/>
            <person name="Guy J."/>
            <person name="Iotti M."/>
            <person name="Le Tacon F."/>
            <person name="Lindquist E.A."/>
            <person name="Lipzen A."/>
            <person name="Malagnac F."/>
            <person name="Mello A."/>
            <person name="Molinier V."/>
            <person name="Miyauchi S."/>
            <person name="Poulain J."/>
            <person name="Riccioni C."/>
            <person name="Rubini A."/>
            <person name="Sitrit Y."/>
            <person name="Splivallo R."/>
            <person name="Traeger S."/>
            <person name="Wang M."/>
            <person name="Zifcakova L."/>
            <person name="Wipf D."/>
            <person name="Zambonelli A."/>
            <person name="Paolocci F."/>
            <person name="Nowrousian M."/>
            <person name="Ottonello S."/>
            <person name="Baldrian P."/>
            <person name="Spatafora J.W."/>
            <person name="Henrissat B."/>
            <person name="Nagy L.G."/>
            <person name="Aury J.M."/>
            <person name="Wincker P."/>
            <person name="Grigoriev I.V."/>
            <person name="Bonfante P."/>
            <person name="Martin F.M."/>
        </authorList>
    </citation>
    <scope>NUCLEOTIDE SEQUENCE [LARGE SCALE GENOMIC DNA]</scope>
    <source>
        <strain evidence="1 2">120613-1</strain>
    </source>
</reference>
<gene>
    <name evidence="1" type="ORF">L873DRAFT_1933284</name>
</gene>
<dbReference type="Proteomes" id="UP000276215">
    <property type="component" value="Unassembled WGS sequence"/>
</dbReference>
<protein>
    <submittedName>
        <fullName evidence="1">Uncharacterized protein</fullName>
    </submittedName>
</protein>
<organism evidence="1 2">
    <name type="scientific">Choiromyces venosus 120613-1</name>
    <dbReference type="NCBI Taxonomy" id="1336337"/>
    <lineage>
        <taxon>Eukaryota</taxon>
        <taxon>Fungi</taxon>
        <taxon>Dikarya</taxon>
        <taxon>Ascomycota</taxon>
        <taxon>Pezizomycotina</taxon>
        <taxon>Pezizomycetes</taxon>
        <taxon>Pezizales</taxon>
        <taxon>Tuberaceae</taxon>
        <taxon>Choiromyces</taxon>
    </lineage>
</organism>
<dbReference type="AlphaFoldDB" id="A0A3N4K1D5"/>
<evidence type="ECO:0000313" key="1">
    <source>
        <dbReference type="EMBL" id="RPB04410.1"/>
    </source>
</evidence>
<keyword evidence="2" id="KW-1185">Reference proteome</keyword>
<dbReference type="EMBL" id="ML120358">
    <property type="protein sequence ID" value="RPB04410.1"/>
    <property type="molecule type" value="Genomic_DNA"/>
</dbReference>
<name>A0A3N4K1D5_9PEZI</name>
<sequence>MGHPPIFDEAVKKQLEEFIMRNAVTHYLSWEAIQIEMGYACSAKTLMNFIASMGYHKIVPHRKFNICPDNKPI</sequence>
<evidence type="ECO:0000313" key="2">
    <source>
        <dbReference type="Proteomes" id="UP000276215"/>
    </source>
</evidence>
<accession>A0A3N4K1D5</accession>
<proteinExistence type="predicted"/>